<gene>
    <name evidence="3" type="ORF">BS50DRAFT_272247</name>
</gene>
<feature type="region of interest" description="Disordered" evidence="1">
    <location>
        <begin position="78"/>
        <end position="180"/>
    </location>
</feature>
<keyword evidence="2" id="KW-0732">Signal</keyword>
<sequence length="202" mass="21490">MRVRTFRMSLSLSIFFFWGGGVAAVPPPESRVWVGGVVGGRLGVHGPLVQLADSSLHSLPFPVRRRMEGTKGGGWIGFTMPAPHFSPAQHAKQEKRQCHGLVPKPSQQNPPSTRQPPGGPSYSYPSPSSTASYQHQLPSLSFPSGMPSARPGMPTRPKMGKTGPCTGAGKTGNALGTVQGYPLHPEGRHCLPTLSHMASHTL</sequence>
<feature type="signal peptide" evidence="2">
    <location>
        <begin position="1"/>
        <end position="24"/>
    </location>
</feature>
<evidence type="ECO:0000313" key="4">
    <source>
        <dbReference type="Proteomes" id="UP000240883"/>
    </source>
</evidence>
<evidence type="ECO:0000313" key="3">
    <source>
        <dbReference type="EMBL" id="PSN71047.1"/>
    </source>
</evidence>
<protein>
    <submittedName>
        <fullName evidence="3">Uncharacterized protein</fullName>
    </submittedName>
</protein>
<proteinExistence type="predicted"/>
<keyword evidence="4" id="KW-1185">Reference proteome</keyword>
<feature type="chain" id="PRO_5015455679" evidence="2">
    <location>
        <begin position="25"/>
        <end position="202"/>
    </location>
</feature>
<evidence type="ECO:0000256" key="1">
    <source>
        <dbReference type="SAM" id="MobiDB-lite"/>
    </source>
</evidence>
<feature type="compositionally biased region" description="Polar residues" evidence="1">
    <location>
        <begin position="130"/>
        <end position="142"/>
    </location>
</feature>
<dbReference type="AlphaFoldDB" id="A0A2T2P060"/>
<feature type="compositionally biased region" description="Low complexity" evidence="1">
    <location>
        <begin position="120"/>
        <end position="129"/>
    </location>
</feature>
<reference evidence="3 4" key="1">
    <citation type="journal article" date="2018" name="Front. Microbiol.">
        <title>Genome-Wide Analysis of Corynespora cassiicola Leaf Fall Disease Putative Effectors.</title>
        <authorList>
            <person name="Lopez D."/>
            <person name="Ribeiro S."/>
            <person name="Label P."/>
            <person name="Fumanal B."/>
            <person name="Venisse J.S."/>
            <person name="Kohler A."/>
            <person name="de Oliveira R.R."/>
            <person name="Labutti K."/>
            <person name="Lipzen A."/>
            <person name="Lail K."/>
            <person name="Bauer D."/>
            <person name="Ohm R.A."/>
            <person name="Barry K.W."/>
            <person name="Spatafora J."/>
            <person name="Grigoriev I.V."/>
            <person name="Martin F.M."/>
            <person name="Pujade-Renaud V."/>
        </authorList>
    </citation>
    <scope>NUCLEOTIDE SEQUENCE [LARGE SCALE GENOMIC DNA]</scope>
    <source>
        <strain evidence="3 4">Philippines</strain>
    </source>
</reference>
<dbReference type="Proteomes" id="UP000240883">
    <property type="component" value="Unassembled WGS sequence"/>
</dbReference>
<dbReference type="EMBL" id="KZ678131">
    <property type="protein sequence ID" value="PSN71047.1"/>
    <property type="molecule type" value="Genomic_DNA"/>
</dbReference>
<organism evidence="3 4">
    <name type="scientific">Corynespora cassiicola Philippines</name>
    <dbReference type="NCBI Taxonomy" id="1448308"/>
    <lineage>
        <taxon>Eukaryota</taxon>
        <taxon>Fungi</taxon>
        <taxon>Dikarya</taxon>
        <taxon>Ascomycota</taxon>
        <taxon>Pezizomycotina</taxon>
        <taxon>Dothideomycetes</taxon>
        <taxon>Pleosporomycetidae</taxon>
        <taxon>Pleosporales</taxon>
        <taxon>Corynesporascaceae</taxon>
        <taxon>Corynespora</taxon>
    </lineage>
</organism>
<evidence type="ECO:0000256" key="2">
    <source>
        <dbReference type="SAM" id="SignalP"/>
    </source>
</evidence>
<accession>A0A2T2P060</accession>
<name>A0A2T2P060_CORCC</name>